<protein>
    <recommendedName>
        <fullName evidence="4">BRCT domain-containing protein</fullName>
    </recommendedName>
</protein>
<feature type="compositionally biased region" description="Low complexity" evidence="1">
    <location>
        <begin position="1"/>
        <end position="18"/>
    </location>
</feature>
<organism evidence="2 3">
    <name type="scientific">Eimeria mitis</name>
    <dbReference type="NCBI Taxonomy" id="44415"/>
    <lineage>
        <taxon>Eukaryota</taxon>
        <taxon>Sar</taxon>
        <taxon>Alveolata</taxon>
        <taxon>Apicomplexa</taxon>
        <taxon>Conoidasida</taxon>
        <taxon>Coccidia</taxon>
        <taxon>Eucoccidiorida</taxon>
        <taxon>Eimeriorina</taxon>
        <taxon>Eimeriidae</taxon>
        <taxon>Eimeria</taxon>
    </lineage>
</organism>
<feature type="region of interest" description="Disordered" evidence="1">
    <location>
        <begin position="1"/>
        <end position="21"/>
    </location>
</feature>
<dbReference type="Proteomes" id="UP000030744">
    <property type="component" value="Unassembled WGS sequence"/>
</dbReference>
<feature type="compositionally biased region" description="Low complexity" evidence="1">
    <location>
        <begin position="628"/>
        <end position="649"/>
    </location>
</feature>
<gene>
    <name evidence="2" type="ORF">EMH_0004440</name>
</gene>
<evidence type="ECO:0000313" key="3">
    <source>
        <dbReference type="Proteomes" id="UP000030744"/>
    </source>
</evidence>
<evidence type="ECO:0000313" key="2">
    <source>
        <dbReference type="EMBL" id="CDJ36001.1"/>
    </source>
</evidence>
<dbReference type="VEuPathDB" id="ToxoDB:EMH_0004440"/>
<dbReference type="OrthoDB" id="347722at2759"/>
<feature type="region of interest" description="Disordered" evidence="1">
    <location>
        <begin position="110"/>
        <end position="133"/>
    </location>
</feature>
<dbReference type="GeneID" id="60403727"/>
<reference evidence="2" key="1">
    <citation type="submission" date="2013-10" db="EMBL/GenBank/DDBJ databases">
        <title>Genomic analysis of the causative agents of coccidiosis in chickens.</title>
        <authorList>
            <person name="Reid A.J."/>
            <person name="Blake D."/>
            <person name="Billington K."/>
            <person name="Browne H."/>
            <person name="Dunn M."/>
            <person name="Hung S."/>
            <person name="Kawahara F."/>
            <person name="Miranda-Saavedra D."/>
            <person name="Mourier T."/>
            <person name="Nagra H."/>
            <person name="Otto T.D."/>
            <person name="Rawlings N."/>
            <person name="Sanchez A."/>
            <person name="Sanders M."/>
            <person name="Subramaniam C."/>
            <person name="Tay Y."/>
            <person name="Dear P."/>
            <person name="Doerig C."/>
            <person name="Gruber A."/>
            <person name="Parkinson J."/>
            <person name="Shirley M."/>
            <person name="Wan K.L."/>
            <person name="Berriman M."/>
            <person name="Tomley F."/>
            <person name="Pain A."/>
        </authorList>
    </citation>
    <scope>NUCLEOTIDE SEQUENCE [LARGE SCALE GENOMIC DNA]</scope>
    <source>
        <strain evidence="2">Houghton</strain>
    </source>
</reference>
<evidence type="ECO:0008006" key="4">
    <source>
        <dbReference type="Google" id="ProtNLM"/>
    </source>
</evidence>
<sequence length="815" mass="86224">MPTVGSSISSPSGLGIRIPSPPTQPALFRGLSFSFVGFDAESLRTAAENASDAAGGPKDAVSGGGRAGAGPLSGALAADAAAAEAILQLMQKKAEEQTCHVLRSDAAAAATGSNSNNNSNQHKPQQHQKAPAAPAAAAAAAAAAVCSMCLQAGARVLEATREGISAAGFLICNFSAAFVYLSRLAAASRLSAAGELSGVHTEPHQVVAALELEPLRLLTPFWLFACLRDGRVYAPDAHALFRVSAALNHTHPPLWRLQQPVQPHPPPPPALPLSPYSWVSQRVLLLGFTRRLRRVRLPRSFAYALLSSDSEEGERGGEKQETAAGYALAAHDIEMAAACVEALGGICVSASSVLKSVQKQSIEETEAATETDTTSNALDRFGVDVVVVGQLSRLQKANVSLLGTGEDIYEPSTQKMKRNTQEKKKRLGAKAKLELLYKLQGRGIPCVYHQWLLDAYCFGRAPPLDMYAVATQPAHQGEATAPPSAAARRQQVLQGVQVLVADSEVTRDPALIQRVGELGCTDVTAIPSLLGICPWLFSCNATRELAAVLDNDSFSGAATCLVSVMLFCCYQLERAEAARKRSSQDFASVLFVIKREELAGLLDLAAVAAEAIEATGSQQVVEGAPTGRAASTRSAQRQQAPPLQQDPQQQKIRTLISAAQQRVLQQLPAEMARQAQRLWEGATNGAHRPVVTDATTFVAKRNVAALAETAPLAVSPEWIASCWAEARRVPVDSAHGRIEAPDFWADALASDSAGNVEDAALLAALQDCGGAVIYGDLPVVNDAEEARLRRAVGALEHALTIAWDLQQDRLLEQAP</sequence>
<name>U6KGU9_9EIME</name>
<keyword evidence="3" id="KW-1185">Reference proteome</keyword>
<dbReference type="RefSeq" id="XP_037878290.1">
    <property type="nucleotide sequence ID" value="XM_038022436.1"/>
</dbReference>
<feature type="region of interest" description="Disordered" evidence="1">
    <location>
        <begin position="619"/>
        <end position="649"/>
    </location>
</feature>
<accession>U6KGU9</accession>
<evidence type="ECO:0000256" key="1">
    <source>
        <dbReference type="SAM" id="MobiDB-lite"/>
    </source>
</evidence>
<reference evidence="2" key="2">
    <citation type="submission" date="2013-10" db="EMBL/GenBank/DDBJ databases">
        <authorList>
            <person name="Aslett M."/>
        </authorList>
    </citation>
    <scope>NUCLEOTIDE SEQUENCE [LARGE SCALE GENOMIC DNA]</scope>
    <source>
        <strain evidence="2">Houghton</strain>
    </source>
</reference>
<proteinExistence type="predicted"/>
<dbReference type="EMBL" id="HG735471">
    <property type="protein sequence ID" value="CDJ36001.1"/>
    <property type="molecule type" value="Genomic_DNA"/>
</dbReference>
<feature type="compositionally biased region" description="Low complexity" evidence="1">
    <location>
        <begin position="110"/>
        <end position="120"/>
    </location>
</feature>
<dbReference type="AlphaFoldDB" id="U6KGU9"/>